<comment type="caution">
    <text evidence="3">The sequence shown here is derived from an EMBL/GenBank/DDBJ whole genome shotgun (WGS) entry which is preliminary data.</text>
</comment>
<protein>
    <submittedName>
        <fullName evidence="3">Uncharacterized protein</fullName>
    </submittedName>
</protein>
<evidence type="ECO:0000256" key="1">
    <source>
        <dbReference type="SAM" id="MobiDB-lite"/>
    </source>
</evidence>
<dbReference type="Proteomes" id="UP000449710">
    <property type="component" value="Unassembled WGS sequence"/>
</dbReference>
<dbReference type="PROSITE" id="PS51257">
    <property type="entry name" value="PROKAR_LIPOPROTEIN"/>
    <property type="match status" value="1"/>
</dbReference>
<name>A0AA44BDB2_9CLOT</name>
<feature type="chain" id="PRO_5041464791" evidence="2">
    <location>
        <begin position="30"/>
        <end position="315"/>
    </location>
</feature>
<gene>
    <name evidence="3" type="ORF">ISALK_04545</name>
</gene>
<reference evidence="3 4" key="1">
    <citation type="submission" date="2019-04" db="EMBL/GenBank/DDBJ databases">
        <title>Isachenkonia alkalipeptolytica gen. nov. sp. nov. a new anaerobic, alkiliphilic organothrophic bacterium capable to reduce synthesized ferrihydrite isolated from a soda lake.</title>
        <authorList>
            <person name="Toshchakov S.V."/>
            <person name="Zavarzina D.G."/>
            <person name="Zhilina T.N."/>
            <person name="Kostrikina N.A."/>
            <person name="Kublanov I.V."/>
        </authorList>
    </citation>
    <scope>NUCLEOTIDE SEQUENCE [LARGE SCALE GENOMIC DNA]</scope>
    <source>
        <strain evidence="3 4">Z-1701</strain>
    </source>
</reference>
<evidence type="ECO:0000256" key="2">
    <source>
        <dbReference type="SAM" id="SignalP"/>
    </source>
</evidence>
<evidence type="ECO:0000313" key="3">
    <source>
        <dbReference type="EMBL" id="NBG87762.1"/>
    </source>
</evidence>
<feature type="signal peptide" evidence="2">
    <location>
        <begin position="1"/>
        <end position="29"/>
    </location>
</feature>
<proteinExistence type="predicted"/>
<keyword evidence="2" id="KW-0732">Signal</keyword>
<keyword evidence="4" id="KW-1185">Reference proteome</keyword>
<dbReference type="EMBL" id="SUMG01000004">
    <property type="protein sequence ID" value="NBG87762.1"/>
    <property type="molecule type" value="Genomic_DNA"/>
</dbReference>
<dbReference type="AlphaFoldDB" id="A0AA44BDB2"/>
<dbReference type="RefSeq" id="WP_160719560.1">
    <property type="nucleotide sequence ID" value="NZ_SUMG01000004.1"/>
</dbReference>
<evidence type="ECO:0000313" key="4">
    <source>
        <dbReference type="Proteomes" id="UP000449710"/>
    </source>
</evidence>
<sequence length="315" mass="36091">MTKGTKEVWTLKKVGLLILILLLAASVTACRETDEEPAEEVIEEKREEDENSEEETEELEEDRENFEEIKTALKEEQWSVAGELISKLSGEGKNAVFKWDEEYSNIGSRDRVIEALSKGVVVTEEMAKEYMDGVMKNRFEPLDEEVLQGSKEGLLEWFQSMESWRMDEVILFHNNFLNITDEIKPDRLETVVLTEEALMEAEPFEEYVHRWFYGHSDNDGSDLWRGVTPLQITDVDLASAMGATFGPLHPAIELLAEENDLVDTELKDDSLVLVIENIQEGYSLSPGTYELTYEIEEVEEKKFGVRGYEVNEISN</sequence>
<feature type="region of interest" description="Disordered" evidence="1">
    <location>
        <begin position="33"/>
        <end position="64"/>
    </location>
</feature>
<accession>A0AA44BDB2</accession>
<organism evidence="3 4">
    <name type="scientific">Isachenkonia alkalipeptolytica</name>
    <dbReference type="NCBI Taxonomy" id="2565777"/>
    <lineage>
        <taxon>Bacteria</taxon>
        <taxon>Bacillati</taxon>
        <taxon>Bacillota</taxon>
        <taxon>Clostridia</taxon>
        <taxon>Eubacteriales</taxon>
        <taxon>Clostridiaceae</taxon>
        <taxon>Isachenkonia</taxon>
    </lineage>
</organism>